<dbReference type="GO" id="GO:0047617">
    <property type="term" value="F:fatty acyl-CoA hydrolase activity"/>
    <property type="evidence" value="ECO:0007669"/>
    <property type="project" value="TreeGrafter"/>
</dbReference>
<dbReference type="AlphaFoldDB" id="A0A562TVW8"/>
<dbReference type="SUPFAM" id="SSF54637">
    <property type="entry name" value="Thioesterase/thiol ester dehydrase-isomerase"/>
    <property type="match status" value="1"/>
</dbReference>
<dbReference type="InterPro" id="IPR029069">
    <property type="entry name" value="HotDog_dom_sf"/>
</dbReference>
<evidence type="ECO:0000256" key="1">
    <source>
        <dbReference type="ARBA" id="ARBA00005953"/>
    </source>
</evidence>
<dbReference type="Gene3D" id="3.10.129.10">
    <property type="entry name" value="Hotdog Thioesterase"/>
    <property type="match status" value="1"/>
</dbReference>
<keyword evidence="4" id="KW-1185">Reference proteome</keyword>
<reference evidence="3 4" key="1">
    <citation type="submission" date="2019-07" db="EMBL/GenBank/DDBJ databases">
        <title>Genomic Encyclopedia of Archaeal and Bacterial Type Strains, Phase II (KMG-II): from individual species to whole genera.</title>
        <authorList>
            <person name="Goeker M."/>
        </authorList>
    </citation>
    <scope>NUCLEOTIDE SEQUENCE [LARGE SCALE GENOMIC DNA]</scope>
    <source>
        <strain evidence="3 4">ATCC BAA-1854</strain>
    </source>
</reference>
<comment type="similarity">
    <text evidence="1">Belongs to the 4-hydroxybenzoyl-CoA thioesterase family.</text>
</comment>
<dbReference type="CDD" id="cd00586">
    <property type="entry name" value="4HBT"/>
    <property type="match status" value="1"/>
</dbReference>
<dbReference type="PANTHER" id="PTHR31793">
    <property type="entry name" value="4-HYDROXYBENZOYL-COA THIOESTERASE FAMILY MEMBER"/>
    <property type="match status" value="1"/>
</dbReference>
<proteinExistence type="inferred from homology"/>
<keyword evidence="2 3" id="KW-0378">Hydrolase</keyword>
<name>A0A562TVW8_9SPHI</name>
<sequence>MKKILTTTRKVRFQDCDPFNHLNNSSYIDYFLNAREDQLIENYNFDIFDIAINQGLSWVVTSNQLQYIKPAFIMETIQIDSQLIAATSRSLLVEMRMWDEKQTHLKAVLWTNYFHFDLKTQKPAKHGEEFSKLFTDILLPVEQTIFEDRRNYLVRQRKE</sequence>
<evidence type="ECO:0000313" key="4">
    <source>
        <dbReference type="Proteomes" id="UP000317010"/>
    </source>
</evidence>
<comment type="caution">
    <text evidence="3">The sequence shown here is derived from an EMBL/GenBank/DDBJ whole genome shotgun (WGS) entry which is preliminary data.</text>
</comment>
<dbReference type="Proteomes" id="UP000317010">
    <property type="component" value="Unassembled WGS sequence"/>
</dbReference>
<accession>A0A562TVW8</accession>
<dbReference type="EMBL" id="VLLI01000010">
    <property type="protein sequence ID" value="TWI97623.1"/>
    <property type="molecule type" value="Genomic_DNA"/>
</dbReference>
<dbReference type="PANTHER" id="PTHR31793:SF27">
    <property type="entry name" value="NOVEL THIOESTERASE SUPERFAMILY DOMAIN AND SAPOSIN A-TYPE DOMAIN CONTAINING PROTEIN (0610012H03RIK)"/>
    <property type="match status" value="1"/>
</dbReference>
<gene>
    <name evidence="3" type="ORF">JN11_03445</name>
</gene>
<dbReference type="RefSeq" id="WP_144914459.1">
    <property type="nucleotide sequence ID" value="NZ_VLLI01000010.1"/>
</dbReference>
<organism evidence="3 4">
    <name type="scientific">Mucilaginibacter frigoritolerans</name>
    <dbReference type="NCBI Taxonomy" id="652788"/>
    <lineage>
        <taxon>Bacteria</taxon>
        <taxon>Pseudomonadati</taxon>
        <taxon>Bacteroidota</taxon>
        <taxon>Sphingobacteriia</taxon>
        <taxon>Sphingobacteriales</taxon>
        <taxon>Sphingobacteriaceae</taxon>
        <taxon>Mucilaginibacter</taxon>
    </lineage>
</organism>
<dbReference type="OrthoDB" id="9791529at2"/>
<dbReference type="InterPro" id="IPR050563">
    <property type="entry name" value="4-hydroxybenzoyl-CoA_TE"/>
</dbReference>
<evidence type="ECO:0000313" key="3">
    <source>
        <dbReference type="EMBL" id="TWI97623.1"/>
    </source>
</evidence>
<evidence type="ECO:0000256" key="2">
    <source>
        <dbReference type="ARBA" id="ARBA00022801"/>
    </source>
</evidence>
<protein>
    <submittedName>
        <fullName evidence="3">Acyl-CoA thioester hydrolase</fullName>
    </submittedName>
</protein>
<dbReference type="Pfam" id="PF13279">
    <property type="entry name" value="4HBT_2"/>
    <property type="match status" value="1"/>
</dbReference>